<dbReference type="PANTHER" id="PTHR46797">
    <property type="entry name" value="HTH-TYPE TRANSCRIPTIONAL REGULATOR"/>
    <property type="match status" value="1"/>
</dbReference>
<dbReference type="OrthoDB" id="9792093at2"/>
<name>Q2SLI4_HAHCH</name>
<keyword evidence="1" id="KW-0238">DNA-binding</keyword>
<dbReference type="EMBL" id="CP000155">
    <property type="protein sequence ID" value="ABC28490.1"/>
    <property type="molecule type" value="Genomic_DNA"/>
</dbReference>
<proteinExistence type="predicted"/>
<dbReference type="eggNOG" id="COG1917">
    <property type="taxonomic scope" value="Bacteria"/>
</dbReference>
<dbReference type="STRING" id="349521.HCH_01634"/>
<dbReference type="RefSeq" id="WP_011395562.1">
    <property type="nucleotide sequence ID" value="NC_007645.1"/>
</dbReference>
<dbReference type="GO" id="GO:0003700">
    <property type="term" value="F:DNA-binding transcription factor activity"/>
    <property type="evidence" value="ECO:0007669"/>
    <property type="project" value="TreeGrafter"/>
</dbReference>
<dbReference type="AlphaFoldDB" id="Q2SLI4"/>
<sequence length="192" mass="21359">MKDTDLVARLGKRIQQLRKSEKLTLEQLAQQSNVSRSMLSQIERGQANPTFATLWNLTRAMGIEWSELVDESEGVSHSPIEHIIAAQTPKIDNPQGGYHLSILSPPHLVGSIEWYELRMRPQGKLESQAHTQGCMEHLTVLSGQLEVVSGTQSQRLAQGDTARYHADVAHTIQNPGDSDTIALLVVMNHSHR</sequence>
<dbReference type="KEGG" id="hch:HCH_01634"/>
<organism evidence="3 4">
    <name type="scientific">Hahella chejuensis (strain KCTC 2396)</name>
    <dbReference type="NCBI Taxonomy" id="349521"/>
    <lineage>
        <taxon>Bacteria</taxon>
        <taxon>Pseudomonadati</taxon>
        <taxon>Pseudomonadota</taxon>
        <taxon>Gammaproteobacteria</taxon>
        <taxon>Oceanospirillales</taxon>
        <taxon>Hahellaceae</taxon>
        <taxon>Hahella</taxon>
    </lineage>
</organism>
<evidence type="ECO:0000259" key="2">
    <source>
        <dbReference type="PROSITE" id="PS50943"/>
    </source>
</evidence>
<dbReference type="CDD" id="cd02209">
    <property type="entry name" value="cupin_XRE_C"/>
    <property type="match status" value="1"/>
</dbReference>
<dbReference type="CDD" id="cd00093">
    <property type="entry name" value="HTH_XRE"/>
    <property type="match status" value="1"/>
</dbReference>
<dbReference type="InterPro" id="IPR013096">
    <property type="entry name" value="Cupin_2"/>
</dbReference>
<dbReference type="Proteomes" id="UP000000238">
    <property type="component" value="Chromosome"/>
</dbReference>
<reference evidence="3 4" key="1">
    <citation type="journal article" date="2005" name="Nucleic Acids Res.">
        <title>Genomic blueprint of Hahella chejuensis, a marine microbe producing an algicidal agent.</title>
        <authorList>
            <person name="Jeong H."/>
            <person name="Yim J.H."/>
            <person name="Lee C."/>
            <person name="Choi S.-H."/>
            <person name="Park Y.K."/>
            <person name="Yoon S.H."/>
            <person name="Hur C.-G."/>
            <person name="Kang H.-Y."/>
            <person name="Kim D."/>
            <person name="Lee H.H."/>
            <person name="Park K.H."/>
            <person name="Park S.-H."/>
            <person name="Park H.-S."/>
            <person name="Lee H.K."/>
            <person name="Oh T.K."/>
            <person name="Kim J.F."/>
        </authorList>
    </citation>
    <scope>NUCLEOTIDE SEQUENCE [LARGE SCALE GENOMIC DNA]</scope>
    <source>
        <strain evidence="3 4">KCTC 2396</strain>
    </source>
</reference>
<dbReference type="eggNOG" id="COG1396">
    <property type="taxonomic scope" value="Bacteria"/>
</dbReference>
<dbReference type="Gene3D" id="2.60.120.10">
    <property type="entry name" value="Jelly Rolls"/>
    <property type="match status" value="1"/>
</dbReference>
<dbReference type="GO" id="GO:0003677">
    <property type="term" value="F:DNA binding"/>
    <property type="evidence" value="ECO:0007669"/>
    <property type="project" value="UniProtKB-KW"/>
</dbReference>
<evidence type="ECO:0000313" key="3">
    <source>
        <dbReference type="EMBL" id="ABC28490.1"/>
    </source>
</evidence>
<dbReference type="HOGENOM" id="CLU_085376_5_0_6"/>
<dbReference type="SMART" id="SM00530">
    <property type="entry name" value="HTH_XRE"/>
    <property type="match status" value="1"/>
</dbReference>
<dbReference type="SUPFAM" id="SSF47413">
    <property type="entry name" value="lambda repressor-like DNA-binding domains"/>
    <property type="match status" value="1"/>
</dbReference>
<gene>
    <name evidence="3" type="ordered locus">HCH_01634</name>
</gene>
<dbReference type="Pfam" id="PF01381">
    <property type="entry name" value="HTH_3"/>
    <property type="match status" value="1"/>
</dbReference>
<dbReference type="InterPro" id="IPR010982">
    <property type="entry name" value="Lambda_DNA-bd_dom_sf"/>
</dbReference>
<evidence type="ECO:0000313" key="4">
    <source>
        <dbReference type="Proteomes" id="UP000000238"/>
    </source>
</evidence>
<dbReference type="PROSITE" id="PS50943">
    <property type="entry name" value="HTH_CROC1"/>
    <property type="match status" value="1"/>
</dbReference>
<dbReference type="InterPro" id="IPR014710">
    <property type="entry name" value="RmlC-like_jellyroll"/>
</dbReference>
<accession>Q2SLI4</accession>
<dbReference type="InterPro" id="IPR050807">
    <property type="entry name" value="TransReg_Diox_bact_type"/>
</dbReference>
<dbReference type="GO" id="GO:0005829">
    <property type="term" value="C:cytosol"/>
    <property type="evidence" value="ECO:0007669"/>
    <property type="project" value="TreeGrafter"/>
</dbReference>
<dbReference type="SUPFAM" id="SSF51182">
    <property type="entry name" value="RmlC-like cupins"/>
    <property type="match status" value="1"/>
</dbReference>
<dbReference type="InterPro" id="IPR011051">
    <property type="entry name" value="RmlC_Cupin_sf"/>
</dbReference>
<dbReference type="Pfam" id="PF07883">
    <property type="entry name" value="Cupin_2"/>
    <property type="match status" value="1"/>
</dbReference>
<protein>
    <submittedName>
        <fullName evidence="3">Predicted transcriptional regulator</fullName>
    </submittedName>
</protein>
<dbReference type="PANTHER" id="PTHR46797:SF1">
    <property type="entry name" value="METHYLPHOSPHONATE SYNTHASE"/>
    <property type="match status" value="1"/>
</dbReference>
<keyword evidence="4" id="KW-1185">Reference proteome</keyword>
<feature type="domain" description="HTH cro/C1-type" evidence="2">
    <location>
        <begin position="14"/>
        <end position="68"/>
    </location>
</feature>
<dbReference type="Gene3D" id="1.10.260.40">
    <property type="entry name" value="lambda repressor-like DNA-binding domains"/>
    <property type="match status" value="1"/>
</dbReference>
<evidence type="ECO:0000256" key="1">
    <source>
        <dbReference type="ARBA" id="ARBA00023125"/>
    </source>
</evidence>
<dbReference type="InterPro" id="IPR001387">
    <property type="entry name" value="Cro/C1-type_HTH"/>
</dbReference>